<protein>
    <submittedName>
        <fullName evidence="1">Uncharacterized protein</fullName>
    </submittedName>
</protein>
<name>A0ABP1S470_9HEXA</name>
<proteinExistence type="predicted"/>
<keyword evidence="2" id="KW-1185">Reference proteome</keyword>
<accession>A0ABP1S470</accession>
<gene>
    <name evidence="1" type="ORF">ODALV1_LOCUS29496</name>
</gene>
<organism evidence="1 2">
    <name type="scientific">Orchesella dallaii</name>
    <dbReference type="NCBI Taxonomy" id="48710"/>
    <lineage>
        <taxon>Eukaryota</taxon>
        <taxon>Metazoa</taxon>
        <taxon>Ecdysozoa</taxon>
        <taxon>Arthropoda</taxon>
        <taxon>Hexapoda</taxon>
        <taxon>Collembola</taxon>
        <taxon>Entomobryomorpha</taxon>
        <taxon>Entomobryoidea</taxon>
        <taxon>Orchesellidae</taxon>
        <taxon>Orchesellinae</taxon>
        <taxon>Orchesella</taxon>
    </lineage>
</organism>
<comment type="caution">
    <text evidence="1">The sequence shown here is derived from an EMBL/GenBank/DDBJ whole genome shotgun (WGS) entry which is preliminary data.</text>
</comment>
<evidence type="ECO:0000313" key="1">
    <source>
        <dbReference type="EMBL" id="CAL8143358.1"/>
    </source>
</evidence>
<sequence>MSWLGPSIQCWACAPAHVFDFIPPPPPKSHGQTSFHQFRTLMVWHHHGRHRTYPIYIFRLRHSGTSWDLIVSGNATEFIDIIKFQNKQPTGDCTESDKTGKHDNEWFLLNWL</sequence>
<reference evidence="1 2" key="1">
    <citation type="submission" date="2024-08" db="EMBL/GenBank/DDBJ databases">
        <authorList>
            <person name="Cucini C."/>
            <person name="Frati F."/>
        </authorList>
    </citation>
    <scope>NUCLEOTIDE SEQUENCE [LARGE SCALE GENOMIC DNA]</scope>
</reference>
<evidence type="ECO:0000313" key="2">
    <source>
        <dbReference type="Proteomes" id="UP001642540"/>
    </source>
</evidence>
<dbReference type="Proteomes" id="UP001642540">
    <property type="component" value="Unassembled WGS sequence"/>
</dbReference>
<dbReference type="EMBL" id="CAXLJM020000154">
    <property type="protein sequence ID" value="CAL8143358.1"/>
    <property type="molecule type" value="Genomic_DNA"/>
</dbReference>